<accession>A0A074Z3P5</accession>
<dbReference type="RefSeq" id="XP_009174574.1">
    <property type="nucleotide sequence ID" value="XM_009176310.1"/>
</dbReference>
<evidence type="ECO:0000313" key="1">
    <source>
        <dbReference type="EMBL" id="KER21686.1"/>
    </source>
</evidence>
<reference evidence="1 2" key="1">
    <citation type="submission" date="2013-11" db="EMBL/GenBank/DDBJ databases">
        <title>Opisthorchis viverrini - life in the bile duct.</title>
        <authorList>
            <person name="Young N.D."/>
            <person name="Nagarajan N."/>
            <person name="Lin S.J."/>
            <person name="Korhonen P.K."/>
            <person name="Jex A.R."/>
            <person name="Hall R.S."/>
            <person name="Safavi-Hemami H."/>
            <person name="Kaewkong W."/>
            <person name="Bertrand D."/>
            <person name="Gao S."/>
            <person name="Seet Q."/>
            <person name="Wongkham S."/>
            <person name="Teh B.T."/>
            <person name="Wongkham C."/>
            <person name="Intapan P.M."/>
            <person name="Maleewong W."/>
            <person name="Yang X."/>
            <person name="Hu M."/>
            <person name="Wang Z."/>
            <person name="Hofmann A."/>
            <person name="Sternberg P.W."/>
            <person name="Tan P."/>
            <person name="Wang J."/>
            <person name="Gasser R.B."/>
        </authorList>
    </citation>
    <scope>NUCLEOTIDE SEQUENCE [LARGE SCALE GENOMIC DNA]</scope>
</reference>
<dbReference type="AlphaFoldDB" id="A0A074Z3P5"/>
<evidence type="ECO:0000313" key="2">
    <source>
        <dbReference type="Proteomes" id="UP000054324"/>
    </source>
</evidence>
<dbReference type="GeneID" id="20324224"/>
<dbReference type="KEGG" id="ovi:T265_10056"/>
<organism evidence="1 2">
    <name type="scientific">Opisthorchis viverrini</name>
    <name type="common">Southeast Asian liver fluke</name>
    <dbReference type="NCBI Taxonomy" id="6198"/>
    <lineage>
        <taxon>Eukaryota</taxon>
        <taxon>Metazoa</taxon>
        <taxon>Spiralia</taxon>
        <taxon>Lophotrochozoa</taxon>
        <taxon>Platyhelminthes</taxon>
        <taxon>Trematoda</taxon>
        <taxon>Digenea</taxon>
        <taxon>Opisthorchiida</taxon>
        <taxon>Opisthorchiata</taxon>
        <taxon>Opisthorchiidae</taxon>
        <taxon>Opisthorchis</taxon>
    </lineage>
</organism>
<gene>
    <name evidence="1" type="ORF">T265_10056</name>
</gene>
<name>A0A074Z3P5_OPIVI</name>
<dbReference type="CTD" id="20324224"/>
<dbReference type="Proteomes" id="UP000054324">
    <property type="component" value="Unassembled WGS sequence"/>
</dbReference>
<protein>
    <submittedName>
        <fullName evidence="1">Uncharacterized protein</fullName>
    </submittedName>
</protein>
<keyword evidence="2" id="KW-1185">Reference proteome</keyword>
<sequence>MVKTPPYIGLLLESESKSAKNVQMFIFLKKYRQLLANKLRKKKLLQQVENFEVSGYFSTAIPFEGTSPQNQRTYTARLNKRLIPPPPKKRSQWKRSNIEPDLLMNYHSEAWLTHYHITSMSFPDLAQREVCSEAA</sequence>
<dbReference type="EMBL" id="KL596948">
    <property type="protein sequence ID" value="KER21686.1"/>
    <property type="molecule type" value="Genomic_DNA"/>
</dbReference>
<proteinExistence type="predicted"/>